<keyword evidence="5 7" id="KW-1133">Transmembrane helix</keyword>
<dbReference type="Pfam" id="PF06808">
    <property type="entry name" value="DctM"/>
    <property type="match status" value="1"/>
</dbReference>
<accession>A0ABV8GW66</accession>
<evidence type="ECO:0000256" key="3">
    <source>
        <dbReference type="ARBA" id="ARBA00022519"/>
    </source>
</evidence>
<keyword evidence="10" id="KW-1185">Reference proteome</keyword>
<feature type="transmembrane region" description="Helical" evidence="7">
    <location>
        <begin position="98"/>
        <end position="120"/>
    </location>
</feature>
<evidence type="ECO:0000256" key="4">
    <source>
        <dbReference type="ARBA" id="ARBA00022692"/>
    </source>
</evidence>
<feature type="transmembrane region" description="Helical" evidence="7">
    <location>
        <begin position="31"/>
        <end position="54"/>
    </location>
</feature>
<name>A0ABV8GW66_9BACI</name>
<reference evidence="10" key="1">
    <citation type="journal article" date="2019" name="Int. J. Syst. Evol. Microbiol.">
        <title>The Global Catalogue of Microorganisms (GCM) 10K type strain sequencing project: providing services to taxonomists for standard genome sequencing and annotation.</title>
        <authorList>
            <consortium name="The Broad Institute Genomics Platform"/>
            <consortium name="The Broad Institute Genome Sequencing Center for Infectious Disease"/>
            <person name="Wu L."/>
            <person name="Ma J."/>
        </authorList>
    </citation>
    <scope>NUCLEOTIDE SEQUENCE [LARGE SCALE GENOMIC DNA]</scope>
    <source>
        <strain evidence="10">IBRC-M 10703</strain>
    </source>
</reference>
<sequence length="436" mass="47026">MDLLILAIILFGSLIFFLTLGIPVAFTMGGISLILGFFLWGGSPSIDGFVLGTFEEVTNPILTALPLYIFMAAVLRYADLADDLYELIYRWFGGLKGGLAAGTTFISAIFAAMVGVVSVSTATLGSVARPSMLKRGYDDKLTIGVIMAGGTLGILIPPSIVMIVYASIAEVSAGALFMGGVIPGVVAAFTFIIYVMIYSYINPDKGPSIPKDERFTWKEKFETLKSVLIPALVIIVVLGSIYSGMATPTEAGAVGAVGSLFAAGVRKKLTLTNLKLIFIMTADLLGMIFWILIGAVAYARVVTVTGIGNEFATFITTLDVNNWIILLIMIGFFLIAGMLIDTVAVLLITAPFFIPALTVMEFDLVWFGIIFVMTTCVGSLTPPFGISLFVMKGVAPDVRLSKIYRAVVPFIMLYIVVIAIFLIFPDWVLWLPELMR</sequence>
<dbReference type="RefSeq" id="WP_379496556.1">
    <property type="nucleotide sequence ID" value="NZ_JBHSAO010000006.1"/>
</dbReference>
<keyword evidence="3" id="KW-0997">Cell inner membrane</keyword>
<dbReference type="PANTHER" id="PTHR33362:SF5">
    <property type="entry name" value="C4-DICARBOXYLATE TRAP TRANSPORTER LARGE PERMEASE PROTEIN DCTM"/>
    <property type="match status" value="1"/>
</dbReference>
<organism evidence="9 10">
    <name type="scientific">Oceanobacillus longus</name>
    <dbReference type="NCBI Taxonomy" id="930120"/>
    <lineage>
        <taxon>Bacteria</taxon>
        <taxon>Bacillati</taxon>
        <taxon>Bacillota</taxon>
        <taxon>Bacilli</taxon>
        <taxon>Bacillales</taxon>
        <taxon>Bacillaceae</taxon>
        <taxon>Oceanobacillus</taxon>
    </lineage>
</organism>
<dbReference type="PIRSF" id="PIRSF006066">
    <property type="entry name" value="HI0050"/>
    <property type="match status" value="1"/>
</dbReference>
<feature type="transmembrane region" description="Helical" evidence="7">
    <location>
        <begin position="403"/>
        <end position="424"/>
    </location>
</feature>
<evidence type="ECO:0000256" key="7">
    <source>
        <dbReference type="SAM" id="Phobius"/>
    </source>
</evidence>
<proteinExistence type="predicted"/>
<dbReference type="Proteomes" id="UP001595772">
    <property type="component" value="Unassembled WGS sequence"/>
</dbReference>
<gene>
    <name evidence="9" type="ORF">ACFOUV_09695</name>
</gene>
<keyword evidence="6 7" id="KW-0472">Membrane</keyword>
<keyword evidence="2" id="KW-1003">Cell membrane</keyword>
<evidence type="ECO:0000313" key="10">
    <source>
        <dbReference type="Proteomes" id="UP001595772"/>
    </source>
</evidence>
<evidence type="ECO:0000256" key="1">
    <source>
        <dbReference type="ARBA" id="ARBA00004429"/>
    </source>
</evidence>
<dbReference type="PANTHER" id="PTHR33362">
    <property type="entry name" value="SIALIC ACID TRAP TRANSPORTER PERMEASE PROTEIN SIAT-RELATED"/>
    <property type="match status" value="1"/>
</dbReference>
<feature type="transmembrane region" description="Helical" evidence="7">
    <location>
        <begin position="366"/>
        <end position="391"/>
    </location>
</feature>
<evidence type="ECO:0000256" key="2">
    <source>
        <dbReference type="ARBA" id="ARBA00022475"/>
    </source>
</evidence>
<dbReference type="InterPro" id="IPR004681">
    <property type="entry name" value="TRAP_DctM"/>
</dbReference>
<keyword evidence="4 7" id="KW-0812">Transmembrane</keyword>
<dbReference type="InterPro" id="IPR010656">
    <property type="entry name" value="DctM"/>
</dbReference>
<dbReference type="NCBIfam" id="TIGR00786">
    <property type="entry name" value="dctM"/>
    <property type="match status" value="1"/>
</dbReference>
<feature type="transmembrane region" description="Helical" evidence="7">
    <location>
        <begin position="61"/>
        <end position="78"/>
    </location>
</feature>
<evidence type="ECO:0000256" key="6">
    <source>
        <dbReference type="ARBA" id="ARBA00023136"/>
    </source>
</evidence>
<feature type="domain" description="TRAP C4-dicarboxylate transport system permease DctM subunit" evidence="8">
    <location>
        <begin position="11"/>
        <end position="426"/>
    </location>
</feature>
<comment type="subcellular location">
    <subcellularLocation>
        <location evidence="1">Cell inner membrane</location>
        <topology evidence="1">Multi-pass membrane protein</topology>
    </subcellularLocation>
</comment>
<evidence type="ECO:0000259" key="8">
    <source>
        <dbReference type="Pfam" id="PF06808"/>
    </source>
</evidence>
<feature type="transmembrane region" description="Helical" evidence="7">
    <location>
        <begin position="277"/>
        <end position="299"/>
    </location>
</feature>
<dbReference type="EMBL" id="JBHSAO010000006">
    <property type="protein sequence ID" value="MFC4024067.1"/>
    <property type="molecule type" value="Genomic_DNA"/>
</dbReference>
<protein>
    <submittedName>
        <fullName evidence="9">TRAP transporter large permease subunit</fullName>
    </submittedName>
</protein>
<evidence type="ECO:0000313" key="9">
    <source>
        <dbReference type="EMBL" id="MFC4024067.1"/>
    </source>
</evidence>
<comment type="caution">
    <text evidence="9">The sequence shown here is derived from an EMBL/GenBank/DDBJ whole genome shotgun (WGS) entry which is preliminary data.</text>
</comment>
<feature type="transmembrane region" description="Helical" evidence="7">
    <location>
        <begin position="343"/>
        <end position="360"/>
    </location>
</feature>
<feature type="transmembrane region" description="Helical" evidence="7">
    <location>
        <begin position="222"/>
        <end position="242"/>
    </location>
</feature>
<feature type="transmembrane region" description="Helical" evidence="7">
    <location>
        <begin position="141"/>
        <end position="168"/>
    </location>
</feature>
<feature type="transmembrane region" description="Helical" evidence="7">
    <location>
        <begin position="174"/>
        <end position="201"/>
    </location>
</feature>
<evidence type="ECO:0000256" key="5">
    <source>
        <dbReference type="ARBA" id="ARBA00022989"/>
    </source>
</evidence>